<dbReference type="AlphaFoldDB" id="A0AAD7FTN5"/>
<gene>
    <name evidence="6" type="ORF">FB45DRAFT_366581</name>
</gene>
<reference evidence="6" key="1">
    <citation type="submission" date="2023-03" db="EMBL/GenBank/DDBJ databases">
        <title>Massive genome expansion in bonnet fungi (Mycena s.s.) driven by repeated elements and novel gene families across ecological guilds.</title>
        <authorList>
            <consortium name="Lawrence Berkeley National Laboratory"/>
            <person name="Harder C.B."/>
            <person name="Miyauchi S."/>
            <person name="Viragh M."/>
            <person name="Kuo A."/>
            <person name="Thoen E."/>
            <person name="Andreopoulos B."/>
            <person name="Lu D."/>
            <person name="Skrede I."/>
            <person name="Drula E."/>
            <person name="Henrissat B."/>
            <person name="Morin E."/>
            <person name="Kohler A."/>
            <person name="Barry K."/>
            <person name="LaButti K."/>
            <person name="Morin E."/>
            <person name="Salamov A."/>
            <person name="Lipzen A."/>
            <person name="Mereny Z."/>
            <person name="Hegedus B."/>
            <person name="Baldrian P."/>
            <person name="Stursova M."/>
            <person name="Weitz H."/>
            <person name="Taylor A."/>
            <person name="Grigoriev I.V."/>
            <person name="Nagy L.G."/>
            <person name="Martin F."/>
            <person name="Kauserud H."/>
        </authorList>
    </citation>
    <scope>NUCLEOTIDE SEQUENCE</scope>
    <source>
        <strain evidence="6">9284</strain>
    </source>
</reference>
<dbReference type="Pfam" id="PF00135">
    <property type="entry name" value="COesterase"/>
    <property type="match status" value="1"/>
</dbReference>
<dbReference type="InterPro" id="IPR002168">
    <property type="entry name" value="Lipase_GDXG_HIS_AS"/>
</dbReference>
<dbReference type="Proteomes" id="UP001221142">
    <property type="component" value="Unassembled WGS sequence"/>
</dbReference>
<organism evidence="6 7">
    <name type="scientific">Roridomyces roridus</name>
    <dbReference type="NCBI Taxonomy" id="1738132"/>
    <lineage>
        <taxon>Eukaryota</taxon>
        <taxon>Fungi</taxon>
        <taxon>Dikarya</taxon>
        <taxon>Basidiomycota</taxon>
        <taxon>Agaricomycotina</taxon>
        <taxon>Agaricomycetes</taxon>
        <taxon>Agaricomycetidae</taxon>
        <taxon>Agaricales</taxon>
        <taxon>Marasmiineae</taxon>
        <taxon>Mycenaceae</taxon>
        <taxon>Roridomyces</taxon>
    </lineage>
</organism>
<proteinExistence type="inferred from homology"/>
<keyword evidence="4" id="KW-0732">Signal</keyword>
<dbReference type="InterPro" id="IPR002018">
    <property type="entry name" value="CarbesteraseB"/>
</dbReference>
<evidence type="ECO:0000256" key="4">
    <source>
        <dbReference type="RuleBase" id="RU361235"/>
    </source>
</evidence>
<feature type="chain" id="PRO_5041781999" description="Carboxylic ester hydrolase" evidence="4">
    <location>
        <begin position="21"/>
        <end position="530"/>
    </location>
</feature>
<dbReference type="SUPFAM" id="SSF53474">
    <property type="entry name" value="alpha/beta-Hydrolases"/>
    <property type="match status" value="1"/>
</dbReference>
<dbReference type="PANTHER" id="PTHR45570:SF1">
    <property type="entry name" value="CARBOXYLIC ESTER HYDROLASE"/>
    <property type="match status" value="1"/>
</dbReference>
<comment type="similarity">
    <text evidence="1 4">Belongs to the type-B carboxylesterase/lipase family.</text>
</comment>
<dbReference type="InterPro" id="IPR029058">
    <property type="entry name" value="AB_hydrolase_fold"/>
</dbReference>
<evidence type="ECO:0000256" key="1">
    <source>
        <dbReference type="ARBA" id="ARBA00005964"/>
    </source>
</evidence>
<comment type="caution">
    <text evidence="6">The sequence shown here is derived from an EMBL/GenBank/DDBJ whole genome shotgun (WGS) entry which is preliminary data.</text>
</comment>
<evidence type="ECO:0000313" key="7">
    <source>
        <dbReference type="Proteomes" id="UP001221142"/>
    </source>
</evidence>
<feature type="signal peptide" evidence="4">
    <location>
        <begin position="1"/>
        <end position="20"/>
    </location>
</feature>
<dbReference type="EMBL" id="JARKIF010000004">
    <property type="protein sequence ID" value="KAJ7642241.1"/>
    <property type="molecule type" value="Genomic_DNA"/>
</dbReference>
<name>A0AAD7FTN5_9AGAR</name>
<evidence type="ECO:0000259" key="5">
    <source>
        <dbReference type="Pfam" id="PF00135"/>
    </source>
</evidence>
<dbReference type="PANTHER" id="PTHR45570">
    <property type="entry name" value="CARBOXYLIC ESTER HYDROLASE"/>
    <property type="match status" value="1"/>
</dbReference>
<evidence type="ECO:0000256" key="3">
    <source>
        <dbReference type="ARBA" id="ARBA00022801"/>
    </source>
</evidence>
<dbReference type="EC" id="3.1.1.-" evidence="4"/>
<accession>A0AAD7FTN5</accession>
<dbReference type="PROSITE" id="PS01173">
    <property type="entry name" value="LIPASE_GDXG_HIS"/>
    <property type="match status" value="1"/>
</dbReference>
<keyword evidence="7" id="KW-1185">Reference proteome</keyword>
<protein>
    <recommendedName>
        <fullName evidence="4">Carboxylic ester hydrolase</fullName>
        <ecNumber evidence="4">3.1.1.-</ecNumber>
    </recommendedName>
</protein>
<comment type="similarity">
    <text evidence="2">Belongs to the 'GDXG' lipolytic enzyme family.</text>
</comment>
<sequence length="530" mass="56016">MVSPRFALALLALVFPGVTSSIIVSREVTVSTPLGTAQGVLGAVGANRFAVRYASAERWAPSAVVTKWSLPNNSTDPAALPLQCPQNGVDASTYSEDCLSMIFYVPVTVTAGSNVPTLVWIHGGSFDSGSATGTGLDGSKLAVATNSVVAVIQYRLGALGLLAPNGPLNLAVQDTINALQFVQKVVPSFGGNPARVTLAGQSSGAGMIRALFAAPSASSLFHSAVLGSDPMDYGFTSTKTQSLLQSTFDSLISCSPSDSACLAAVSISDILDAQASVESNSQAIDPSTALGEPLHPVLDGTLITNPLDSTAPFPKVTKPILLTNVRNESIPTIYGVALPGPDPFPDFYFEASCDVSLGAERTAIVMDSPYYPLDASQDVRVQLEVLGTDYVWRCPTWTFARSWVANGGKAFVGMFTLGATYPDNEGVPECLKAGAVCHEDDIFIIFGTTPNPSPAQTQLTFEIQMRWKMFMLTDSPNAPAFPPWLPATTTDVHAREFGVLTTPSGEVPALACDPAFWGQEVQYDYQFYDL</sequence>
<dbReference type="GO" id="GO:0016787">
    <property type="term" value="F:hydrolase activity"/>
    <property type="evidence" value="ECO:0007669"/>
    <property type="project" value="UniProtKB-KW"/>
</dbReference>
<keyword evidence="3 4" id="KW-0378">Hydrolase</keyword>
<feature type="domain" description="Carboxylesterase type B" evidence="5">
    <location>
        <begin position="49"/>
        <end position="491"/>
    </location>
</feature>
<dbReference type="PROSITE" id="PS00122">
    <property type="entry name" value="CARBOXYLESTERASE_B_1"/>
    <property type="match status" value="1"/>
</dbReference>
<evidence type="ECO:0000256" key="2">
    <source>
        <dbReference type="ARBA" id="ARBA00010515"/>
    </source>
</evidence>
<dbReference type="Gene3D" id="3.40.50.1820">
    <property type="entry name" value="alpha/beta hydrolase"/>
    <property type="match status" value="1"/>
</dbReference>
<dbReference type="InterPro" id="IPR019826">
    <property type="entry name" value="Carboxylesterase_B_AS"/>
</dbReference>
<evidence type="ECO:0000313" key="6">
    <source>
        <dbReference type="EMBL" id="KAJ7642241.1"/>
    </source>
</evidence>